<proteinExistence type="predicted"/>
<dbReference type="NCBIfam" id="TIGR04183">
    <property type="entry name" value="Por_Secre_tail"/>
    <property type="match status" value="1"/>
</dbReference>
<protein>
    <submittedName>
        <fullName evidence="3">T9SS type A sorting domain-containing protein</fullName>
    </submittedName>
</protein>
<comment type="caution">
    <text evidence="3">The sequence shown here is derived from an EMBL/GenBank/DDBJ whole genome shotgun (WGS) entry which is preliminary data.</text>
</comment>
<gene>
    <name evidence="3" type="ORF">ACFSJE_08590</name>
</gene>
<reference evidence="4" key="1">
    <citation type="journal article" date="2019" name="Int. J. Syst. Evol. Microbiol.">
        <title>The Global Catalogue of Microorganisms (GCM) 10K type strain sequencing project: providing services to taxonomists for standard genome sequencing and annotation.</title>
        <authorList>
            <consortium name="The Broad Institute Genomics Platform"/>
            <consortium name="The Broad Institute Genome Sequencing Center for Infectious Disease"/>
            <person name="Wu L."/>
            <person name="Ma J."/>
        </authorList>
    </citation>
    <scope>NUCLEOTIDE SEQUENCE [LARGE SCALE GENOMIC DNA]</scope>
    <source>
        <strain evidence="4">JCM 3389</strain>
    </source>
</reference>
<evidence type="ECO:0000313" key="3">
    <source>
        <dbReference type="EMBL" id="MFD2099826.1"/>
    </source>
</evidence>
<evidence type="ECO:0000259" key="2">
    <source>
        <dbReference type="Pfam" id="PF18962"/>
    </source>
</evidence>
<evidence type="ECO:0000313" key="4">
    <source>
        <dbReference type="Proteomes" id="UP001597342"/>
    </source>
</evidence>
<dbReference type="Pfam" id="PF18962">
    <property type="entry name" value="Por_Secre_tail"/>
    <property type="match status" value="1"/>
</dbReference>
<dbReference type="RefSeq" id="WP_379830580.1">
    <property type="nucleotide sequence ID" value="NZ_JBHUHU010000003.1"/>
</dbReference>
<dbReference type="Proteomes" id="UP001597342">
    <property type="component" value="Unassembled WGS sequence"/>
</dbReference>
<feature type="domain" description="Secretion system C-terminal sorting" evidence="2">
    <location>
        <begin position="37"/>
        <end position="106"/>
    </location>
</feature>
<evidence type="ECO:0000256" key="1">
    <source>
        <dbReference type="ARBA" id="ARBA00022729"/>
    </source>
</evidence>
<name>A0ABW4XW74_9FLAO</name>
<sequence>MKKFYIILIMALPFVTYGQELVSVNTEPLQELKGFKMYPNPAYGEEIYITTETNGNKEIKIFDVFGEVVLTDRIATNTLDISRLVPGVYVLQVTEKKKTMTRKLVVK</sequence>
<dbReference type="InterPro" id="IPR026444">
    <property type="entry name" value="Secre_tail"/>
</dbReference>
<organism evidence="3 4">
    <name type="scientific">Flagellimonas iocasae</name>
    <dbReference type="NCBI Taxonomy" id="2055905"/>
    <lineage>
        <taxon>Bacteria</taxon>
        <taxon>Pseudomonadati</taxon>
        <taxon>Bacteroidota</taxon>
        <taxon>Flavobacteriia</taxon>
        <taxon>Flavobacteriales</taxon>
        <taxon>Flavobacteriaceae</taxon>
        <taxon>Flagellimonas</taxon>
    </lineage>
</organism>
<accession>A0ABW4XW74</accession>
<keyword evidence="4" id="KW-1185">Reference proteome</keyword>
<dbReference type="EMBL" id="JBHUHU010000003">
    <property type="protein sequence ID" value="MFD2099826.1"/>
    <property type="molecule type" value="Genomic_DNA"/>
</dbReference>
<keyword evidence="1" id="KW-0732">Signal</keyword>